<evidence type="ECO:0000256" key="3">
    <source>
        <dbReference type="ARBA" id="ARBA00022989"/>
    </source>
</evidence>
<comment type="caution">
    <text evidence="7">The sequence shown here is derived from an EMBL/GenBank/DDBJ whole genome shotgun (WGS) entry which is preliminary data.</text>
</comment>
<dbReference type="InterPro" id="IPR045275">
    <property type="entry name" value="MscS_archaea/bacteria_type"/>
</dbReference>
<feature type="transmembrane region" description="Helical" evidence="5">
    <location>
        <begin position="51"/>
        <end position="69"/>
    </location>
</feature>
<name>A0A552V1S8_9FLAO</name>
<dbReference type="PANTHER" id="PTHR30221:SF8">
    <property type="entry name" value="SMALL-CONDUCTANCE MECHANOSENSITIVE CHANNEL"/>
    <property type="match status" value="1"/>
</dbReference>
<feature type="transmembrane region" description="Helical" evidence="5">
    <location>
        <begin position="75"/>
        <end position="97"/>
    </location>
</feature>
<dbReference type="InterPro" id="IPR023408">
    <property type="entry name" value="MscS_beta-dom_sf"/>
</dbReference>
<dbReference type="GO" id="GO:0016020">
    <property type="term" value="C:membrane"/>
    <property type="evidence" value="ECO:0007669"/>
    <property type="project" value="UniProtKB-SubCell"/>
</dbReference>
<proteinExistence type="predicted"/>
<comment type="subcellular location">
    <subcellularLocation>
        <location evidence="1">Membrane</location>
    </subcellularLocation>
</comment>
<dbReference type="RefSeq" id="WP_143373485.1">
    <property type="nucleotide sequence ID" value="NZ_VJVZ01000006.1"/>
</dbReference>
<dbReference type="Gene3D" id="2.30.30.60">
    <property type="match status" value="1"/>
</dbReference>
<dbReference type="EMBL" id="VJVZ01000006">
    <property type="protein sequence ID" value="TRW24405.1"/>
    <property type="molecule type" value="Genomic_DNA"/>
</dbReference>
<reference evidence="7 8" key="1">
    <citation type="submission" date="2019-07" db="EMBL/GenBank/DDBJ databases">
        <title>Flavobacterium sp. nov., isolated from glacier ice.</title>
        <authorList>
            <person name="Liu Q."/>
            <person name="Xin Y.-H."/>
        </authorList>
    </citation>
    <scope>NUCLEOTIDE SEQUENCE [LARGE SCALE GENOMIC DNA]</scope>
    <source>
        <strain evidence="7 8">ZT4R6</strain>
    </source>
</reference>
<keyword evidence="2 5" id="KW-0812">Transmembrane</keyword>
<evidence type="ECO:0000256" key="1">
    <source>
        <dbReference type="ARBA" id="ARBA00004370"/>
    </source>
</evidence>
<keyword evidence="3 5" id="KW-1133">Transmembrane helix</keyword>
<dbReference type="GO" id="GO:0008381">
    <property type="term" value="F:mechanosensitive monoatomic ion channel activity"/>
    <property type="evidence" value="ECO:0007669"/>
    <property type="project" value="InterPro"/>
</dbReference>
<evidence type="ECO:0000256" key="2">
    <source>
        <dbReference type="ARBA" id="ARBA00022692"/>
    </source>
</evidence>
<evidence type="ECO:0000259" key="6">
    <source>
        <dbReference type="Pfam" id="PF00924"/>
    </source>
</evidence>
<sequence length="175" mass="20162">MEKFEYSLELWRTGIVLVVFIILNFIITKLTKRYAKASHLSEHRTNLIAKYIDFLMFGLFCVVIIAVWGSKSTDVFTFIGTALTIIGVAFFAQWSILSNITSGIILFFTFPFRIGDVIRVHDKDFPIEAQIEDIKAFHTLLRTREGELITYPNSLLLQKGVSIVPIKQEDKEFYD</sequence>
<dbReference type="OrthoDB" id="5705501at2"/>
<evidence type="ECO:0000313" key="7">
    <source>
        <dbReference type="EMBL" id="TRW24405.1"/>
    </source>
</evidence>
<dbReference type="Gene3D" id="1.10.287.1260">
    <property type="match status" value="1"/>
</dbReference>
<dbReference type="Pfam" id="PF00924">
    <property type="entry name" value="MS_channel_2nd"/>
    <property type="match status" value="1"/>
</dbReference>
<gene>
    <name evidence="7" type="ORF">FMM05_11270</name>
</gene>
<evidence type="ECO:0000313" key="8">
    <source>
        <dbReference type="Proteomes" id="UP000320643"/>
    </source>
</evidence>
<keyword evidence="4 5" id="KW-0472">Membrane</keyword>
<evidence type="ECO:0000256" key="4">
    <source>
        <dbReference type="ARBA" id="ARBA00023136"/>
    </source>
</evidence>
<dbReference type="PANTHER" id="PTHR30221">
    <property type="entry name" value="SMALL-CONDUCTANCE MECHANOSENSITIVE CHANNEL"/>
    <property type="match status" value="1"/>
</dbReference>
<dbReference type="SUPFAM" id="SSF50182">
    <property type="entry name" value="Sm-like ribonucleoproteins"/>
    <property type="match status" value="1"/>
</dbReference>
<protein>
    <submittedName>
        <fullName evidence="7">Mechanosensitive ion channel family protein</fullName>
    </submittedName>
</protein>
<evidence type="ECO:0000256" key="5">
    <source>
        <dbReference type="SAM" id="Phobius"/>
    </source>
</evidence>
<dbReference type="Proteomes" id="UP000320643">
    <property type="component" value="Unassembled WGS sequence"/>
</dbReference>
<dbReference type="InterPro" id="IPR006685">
    <property type="entry name" value="MscS_channel_2nd"/>
</dbReference>
<dbReference type="AlphaFoldDB" id="A0A552V1S8"/>
<accession>A0A552V1S8</accession>
<feature type="transmembrane region" description="Helical" evidence="5">
    <location>
        <begin position="12"/>
        <end position="30"/>
    </location>
</feature>
<keyword evidence="8" id="KW-1185">Reference proteome</keyword>
<organism evidence="7 8">
    <name type="scientific">Flavobacterium zepuense</name>
    <dbReference type="NCBI Taxonomy" id="2593302"/>
    <lineage>
        <taxon>Bacteria</taxon>
        <taxon>Pseudomonadati</taxon>
        <taxon>Bacteroidota</taxon>
        <taxon>Flavobacteriia</taxon>
        <taxon>Flavobacteriales</taxon>
        <taxon>Flavobacteriaceae</taxon>
        <taxon>Flavobacterium</taxon>
    </lineage>
</organism>
<dbReference type="InterPro" id="IPR010920">
    <property type="entry name" value="LSM_dom_sf"/>
</dbReference>
<feature type="domain" description="Mechanosensitive ion channel MscS" evidence="6">
    <location>
        <begin position="96"/>
        <end position="159"/>
    </location>
</feature>